<dbReference type="Gene3D" id="3.40.50.2000">
    <property type="entry name" value="Glycogen Phosphorylase B"/>
    <property type="match status" value="2"/>
</dbReference>
<dbReference type="Proteomes" id="UP000199771">
    <property type="component" value="Unassembled WGS sequence"/>
</dbReference>
<accession>A0A1I2K0R0</accession>
<dbReference type="SUPFAM" id="SSF53756">
    <property type="entry name" value="UDP-Glycosyltransferase/glycogen phosphorylase"/>
    <property type="match status" value="1"/>
</dbReference>
<evidence type="ECO:0000259" key="1">
    <source>
        <dbReference type="Pfam" id="PF13579"/>
    </source>
</evidence>
<dbReference type="Pfam" id="PF13579">
    <property type="entry name" value="Glyco_trans_4_4"/>
    <property type="match status" value="1"/>
</dbReference>
<feature type="domain" description="Glycosyltransferase subfamily 4-like N-terminal" evidence="1">
    <location>
        <begin position="7"/>
        <end position="160"/>
    </location>
</feature>
<keyword evidence="3" id="KW-1185">Reference proteome</keyword>
<dbReference type="Pfam" id="PF13692">
    <property type="entry name" value="Glyco_trans_1_4"/>
    <property type="match status" value="1"/>
</dbReference>
<dbReference type="STRING" id="1076937.SAMN04488120_1129"/>
<dbReference type="CDD" id="cd03811">
    <property type="entry name" value="GT4_GT28_WabH-like"/>
    <property type="match status" value="1"/>
</dbReference>
<dbReference type="RefSeq" id="WP_159431158.1">
    <property type="nucleotide sequence ID" value="NZ_FOOC01000012.1"/>
</dbReference>
<evidence type="ECO:0000313" key="2">
    <source>
        <dbReference type="EMBL" id="SFF60755.1"/>
    </source>
</evidence>
<organism evidence="2 3">
    <name type="scientific">Fontimonas thermophila</name>
    <dbReference type="NCBI Taxonomy" id="1076937"/>
    <lineage>
        <taxon>Bacteria</taxon>
        <taxon>Pseudomonadati</taxon>
        <taxon>Pseudomonadota</taxon>
        <taxon>Gammaproteobacteria</taxon>
        <taxon>Nevskiales</taxon>
        <taxon>Nevskiaceae</taxon>
        <taxon>Fontimonas</taxon>
    </lineage>
</organism>
<dbReference type="EMBL" id="FOOC01000012">
    <property type="protein sequence ID" value="SFF60755.1"/>
    <property type="molecule type" value="Genomic_DNA"/>
</dbReference>
<dbReference type="GO" id="GO:0016757">
    <property type="term" value="F:glycosyltransferase activity"/>
    <property type="evidence" value="ECO:0007669"/>
    <property type="project" value="UniProtKB-ARBA"/>
</dbReference>
<name>A0A1I2K0R0_9GAMM</name>
<dbReference type="OrthoDB" id="9792269at2"/>
<dbReference type="PANTHER" id="PTHR12526">
    <property type="entry name" value="GLYCOSYLTRANSFERASE"/>
    <property type="match status" value="1"/>
</dbReference>
<dbReference type="InterPro" id="IPR028098">
    <property type="entry name" value="Glyco_trans_4-like_N"/>
</dbReference>
<proteinExistence type="predicted"/>
<gene>
    <name evidence="2" type="ORF">SAMN04488120_1129</name>
</gene>
<dbReference type="AlphaFoldDB" id="A0A1I2K0R0"/>
<keyword evidence="2" id="KW-0808">Transferase</keyword>
<sequence length="367" mass="40213">MPDFRGGGAEQVMVTLAQEIARRGFDVCLVVLRAHGPLAVDGSAAVHQHVLDARTTRAAVSGLRRWLQAWQPQVLLVSPSHLGWAAAWAARATTTRVFIREASTLSAELAALPWTQRWIRLAAEKYLCRNVRRGALSHRAAADLAHCLRLPPDRICVLPNPVISATLWQRGAHRVAQTPAALDPNRPMRYLSAGRLDRQKGMDVLIRAFAALKPRPGDRLLIAGEGAERPALEALANTLGVASQVEFLGYRVDLIDLMLEASAFVLASRWEGLPGVLIQALASGLPVVATDAPGGAAEILEQGRWGRLVPVEDVHALSAAMQALRYERPGQPDDAWRQRYDIVHATDRYLDFMDLPYRNGDSRPCAE</sequence>
<evidence type="ECO:0000313" key="3">
    <source>
        <dbReference type="Proteomes" id="UP000199771"/>
    </source>
</evidence>
<reference evidence="2 3" key="1">
    <citation type="submission" date="2016-10" db="EMBL/GenBank/DDBJ databases">
        <authorList>
            <person name="de Groot N.N."/>
        </authorList>
    </citation>
    <scope>NUCLEOTIDE SEQUENCE [LARGE SCALE GENOMIC DNA]</scope>
    <source>
        <strain evidence="2 3">DSM 23609</strain>
    </source>
</reference>
<protein>
    <submittedName>
        <fullName evidence="2">Glycosyltransferase involved in cell wall bisynthesis</fullName>
    </submittedName>
</protein>